<organism evidence="3 4">
    <name type="scientific">Aeromicrobium ginsengisoli</name>
    <dbReference type="NCBI Taxonomy" id="363867"/>
    <lineage>
        <taxon>Bacteria</taxon>
        <taxon>Bacillati</taxon>
        <taxon>Actinomycetota</taxon>
        <taxon>Actinomycetes</taxon>
        <taxon>Propionibacteriales</taxon>
        <taxon>Nocardioidaceae</taxon>
        <taxon>Aeromicrobium</taxon>
    </lineage>
</organism>
<keyword evidence="2 3" id="KW-0808">Transferase</keyword>
<dbReference type="Pfam" id="PF02515">
    <property type="entry name" value="CoA_transf_3"/>
    <property type="match status" value="2"/>
</dbReference>
<comment type="similarity">
    <text evidence="1">Belongs to the CoA-transferase III family.</text>
</comment>
<evidence type="ECO:0000256" key="1">
    <source>
        <dbReference type="ARBA" id="ARBA00008383"/>
    </source>
</evidence>
<evidence type="ECO:0000313" key="4">
    <source>
        <dbReference type="Proteomes" id="UP000380867"/>
    </source>
</evidence>
<dbReference type="PANTHER" id="PTHR48228">
    <property type="entry name" value="SUCCINYL-COA--D-CITRAMALATE COA-TRANSFERASE"/>
    <property type="match status" value="1"/>
</dbReference>
<evidence type="ECO:0000313" key="3">
    <source>
        <dbReference type="EMBL" id="KAA1394221.1"/>
    </source>
</evidence>
<gene>
    <name evidence="3" type="ORF">ESP70_018635</name>
</gene>
<dbReference type="Gene3D" id="3.40.50.10540">
    <property type="entry name" value="Crotonobetainyl-coa:carnitine coa-transferase, domain 1"/>
    <property type="match status" value="2"/>
</dbReference>
<protein>
    <submittedName>
        <fullName evidence="3">CoA transferase</fullName>
    </submittedName>
</protein>
<sequence length="778" mass="81408">MSSLPLADVRVLDVADAAGEAATRLLADLGADVVKVEPLSGAPTRSRGPVVKGRSLEFAVSNANKRSGSADVANRADLDALRAFSADADIVVLDRSSAAHLDPERLLAAAPHLVVVVSTPFGRTGPRSEWSATSRTFLALSGALSRSGRPGDVPLVPPGEIAAASAASQLAWTALVGLIAVRRGGPGQIIDLAQQEAVVTGLDPAFGVQGSAAAGRSGKFRRGRPPADSYPIYPCKDGYVRLCLLAKRQWRGMFAWLGEPTELADPKYDSIAERFRAADLIDPLIMALFADQPGAVLVDEAARRGVPLAQVLTLGDALTSVHFTTAGTIAPTDLAPELEACPTPVGCVDLDGKRLGIHSPAPAEPAAGLPAWLTRATSTTSLLSPSPLPFAGVRVLDLGVIVFGAEIGRMFADLGADVIKVESLAFPDGLRQTRGGEAMNASFAWGQRNKRSLGLDLRSTGGQTLFHDLAASSDIVLSNFKPGTLHSLGIGHEDLKRLNPRIVVVESAAFSAKGPWSQRLGYGPLVRAACGITSLWRYAPGDVESWDGVTVFPDHVAAKVGALVAAAALLRAVRTGSGARIELAQSDVVLHQLAARAVEEALVPGSAVAAGNRGRELFGGLFPCNGDDEWALVEARDDDELARLAGVVGTGADRDLHDAVTAWTSTRAPHEVMERLQEAGVPAAAMVRLPELLDDPQLQHRGTFATLHHPVLDHELPTEAVASVYGVAPPLLLGPAPAVGEHTREVCRDVLGLSEDRIERLLADGVLHEGAPVVAVNA</sequence>
<comment type="caution">
    <text evidence="3">The sequence shown here is derived from an EMBL/GenBank/DDBJ whole genome shotgun (WGS) entry which is preliminary data.</text>
</comment>
<dbReference type="Gene3D" id="3.30.1540.10">
    <property type="entry name" value="formyl-coa transferase, domain 3"/>
    <property type="match status" value="2"/>
</dbReference>
<dbReference type="SUPFAM" id="SSF89796">
    <property type="entry name" value="CoA-transferase family III (CaiB/BaiF)"/>
    <property type="match status" value="2"/>
</dbReference>
<reference evidence="3" key="1">
    <citation type="submission" date="2019-09" db="EMBL/GenBank/DDBJ databases">
        <authorList>
            <person name="Li J."/>
        </authorList>
    </citation>
    <scope>NUCLEOTIDE SEQUENCE [LARGE SCALE GENOMIC DNA]</scope>
    <source>
        <strain evidence="3">JCM 14732</strain>
    </source>
</reference>
<evidence type="ECO:0000256" key="2">
    <source>
        <dbReference type="ARBA" id="ARBA00022679"/>
    </source>
</evidence>
<dbReference type="OrthoDB" id="3561197at2"/>
<dbReference type="InterPro" id="IPR050509">
    <property type="entry name" value="CoA-transferase_III"/>
</dbReference>
<dbReference type="RefSeq" id="WP_149690831.1">
    <property type="nucleotide sequence ID" value="NZ_SDPQ02000004.1"/>
</dbReference>
<dbReference type="EMBL" id="SDPQ02000004">
    <property type="protein sequence ID" value="KAA1394221.1"/>
    <property type="molecule type" value="Genomic_DNA"/>
</dbReference>
<dbReference type="InterPro" id="IPR023606">
    <property type="entry name" value="CoA-Trfase_III_dom_1_sf"/>
</dbReference>
<accession>A0A5M4FAI7</accession>
<keyword evidence="4" id="KW-1185">Reference proteome</keyword>
<dbReference type="InterPro" id="IPR003673">
    <property type="entry name" value="CoA-Trfase_fam_III"/>
</dbReference>
<dbReference type="AlphaFoldDB" id="A0A5M4FAI7"/>
<dbReference type="PANTHER" id="PTHR48228:SF6">
    <property type="entry name" value="L-CARNITINE COA-TRANSFERASE"/>
    <property type="match status" value="1"/>
</dbReference>
<name>A0A5M4FAI7_9ACTN</name>
<proteinExistence type="inferred from homology"/>
<dbReference type="InterPro" id="IPR044855">
    <property type="entry name" value="CoA-Trfase_III_dom3_sf"/>
</dbReference>
<dbReference type="Proteomes" id="UP000380867">
    <property type="component" value="Unassembled WGS sequence"/>
</dbReference>
<dbReference type="GO" id="GO:0016740">
    <property type="term" value="F:transferase activity"/>
    <property type="evidence" value="ECO:0007669"/>
    <property type="project" value="UniProtKB-KW"/>
</dbReference>